<sequence>MTGIASAFAADYLNRMRQVLENIEAGRLTDELRRLGVAPTQRVRAIIETVDEGPSITAINAHGGAFDWLADEPDLYTDADLVERYRP</sequence>
<dbReference type="EMBL" id="JAUJFI010000192">
    <property type="protein sequence ID" value="MDQ2106022.1"/>
    <property type="molecule type" value="Genomic_DNA"/>
</dbReference>
<reference evidence="1 2" key="1">
    <citation type="submission" date="2023-06" db="EMBL/GenBank/DDBJ databases">
        <title>Azospirillum isscasensis sp.nov, a bacterium isolated from rhizosphere soil of rice.</title>
        <authorList>
            <person name="Wang H."/>
        </authorList>
    </citation>
    <scope>NUCLEOTIDE SEQUENCE [LARGE SCALE GENOMIC DNA]</scope>
    <source>
        <strain evidence="1 2">C340-1</strain>
    </source>
</reference>
<accession>A0ABU0WPF0</accession>
<dbReference type="RefSeq" id="WP_306711029.1">
    <property type="nucleotide sequence ID" value="NZ_JAUJFI010000192.1"/>
</dbReference>
<keyword evidence="2" id="KW-1185">Reference proteome</keyword>
<proteinExistence type="predicted"/>
<evidence type="ECO:0000313" key="1">
    <source>
        <dbReference type="EMBL" id="MDQ2106022.1"/>
    </source>
</evidence>
<protein>
    <submittedName>
        <fullName evidence="1">Uncharacterized protein</fullName>
    </submittedName>
</protein>
<dbReference type="Proteomes" id="UP001227317">
    <property type="component" value="Unassembled WGS sequence"/>
</dbReference>
<evidence type="ECO:0000313" key="2">
    <source>
        <dbReference type="Proteomes" id="UP001227317"/>
    </source>
</evidence>
<comment type="caution">
    <text evidence="1">The sequence shown here is derived from an EMBL/GenBank/DDBJ whole genome shotgun (WGS) entry which is preliminary data.</text>
</comment>
<organism evidence="1 2">
    <name type="scientific">Azospirillum isscasi</name>
    <dbReference type="NCBI Taxonomy" id="3053926"/>
    <lineage>
        <taxon>Bacteria</taxon>
        <taxon>Pseudomonadati</taxon>
        <taxon>Pseudomonadota</taxon>
        <taxon>Alphaproteobacteria</taxon>
        <taxon>Rhodospirillales</taxon>
        <taxon>Azospirillaceae</taxon>
        <taxon>Azospirillum</taxon>
    </lineage>
</organism>
<gene>
    <name evidence="1" type="ORF">QSG27_25225</name>
</gene>
<name>A0ABU0WPF0_9PROT</name>